<dbReference type="AlphaFoldDB" id="A0A8K0CP01"/>
<dbReference type="OrthoDB" id="76453at2759"/>
<accession>A0A8K0CP01</accession>
<feature type="region of interest" description="Disordered" evidence="1">
    <location>
        <begin position="22"/>
        <end position="42"/>
    </location>
</feature>
<reference evidence="2" key="1">
    <citation type="submission" date="2019-08" db="EMBL/GenBank/DDBJ databases">
        <title>The genome of the North American firefly Photinus pyralis.</title>
        <authorList>
            <consortium name="Photinus pyralis genome working group"/>
            <person name="Fallon T.R."/>
            <person name="Sander Lower S.E."/>
            <person name="Weng J.-K."/>
        </authorList>
    </citation>
    <scope>NUCLEOTIDE SEQUENCE</scope>
    <source>
        <strain evidence="2">TRF0915ILg1</strain>
        <tissue evidence="2">Whole body</tissue>
    </source>
</reference>
<feature type="region of interest" description="Disordered" evidence="1">
    <location>
        <begin position="239"/>
        <end position="274"/>
    </location>
</feature>
<feature type="compositionally biased region" description="Basic residues" evidence="1">
    <location>
        <begin position="239"/>
        <end position="250"/>
    </location>
</feature>
<feature type="region of interest" description="Disordered" evidence="1">
    <location>
        <begin position="90"/>
        <end position="125"/>
    </location>
</feature>
<evidence type="ECO:0000256" key="1">
    <source>
        <dbReference type="SAM" id="MobiDB-lite"/>
    </source>
</evidence>
<proteinExistence type="predicted"/>
<organism evidence="2 3">
    <name type="scientific">Ignelater luminosus</name>
    <name type="common">Cucubano</name>
    <name type="synonym">Pyrophorus luminosus</name>
    <dbReference type="NCBI Taxonomy" id="2038154"/>
    <lineage>
        <taxon>Eukaryota</taxon>
        <taxon>Metazoa</taxon>
        <taxon>Ecdysozoa</taxon>
        <taxon>Arthropoda</taxon>
        <taxon>Hexapoda</taxon>
        <taxon>Insecta</taxon>
        <taxon>Pterygota</taxon>
        <taxon>Neoptera</taxon>
        <taxon>Endopterygota</taxon>
        <taxon>Coleoptera</taxon>
        <taxon>Polyphaga</taxon>
        <taxon>Elateriformia</taxon>
        <taxon>Elateroidea</taxon>
        <taxon>Elateridae</taxon>
        <taxon>Agrypninae</taxon>
        <taxon>Pyrophorini</taxon>
        <taxon>Ignelater</taxon>
    </lineage>
</organism>
<protein>
    <submittedName>
        <fullName evidence="2">Uncharacterized protein</fullName>
    </submittedName>
</protein>
<feature type="non-terminal residue" evidence="2">
    <location>
        <position position="1"/>
    </location>
</feature>
<sequence length="630" mass="70180">MQQEIGKIMIFLLFSDNFHESTDTIPQRSSSSSTAVHPPNNVSAARPKEAFVAHLVRQNSYSIGTDDTGAAVRTINNILTGITDSVNRLSQLHGQDKEKKSKKRYKEPPCGVEFPTPSKSFSPRVDKRIAEQQKKVEEIIKNNDSNDNNADSSAKEELASQKLSADNIKSKTHVKAMWSRHTSAKLSNTKTKVQVSSGSVNLKKTVKSTARAVENTTKMHAVRTSMIEDDSHSGIIARKRKRGSIKRLKPSKMSLGRKLSDQATNKHSQDGGADNNLVELYHNIAAKTSDSDDSNNNINNKESNTKTQVSKQKGGGDLPIASAQVISTFQIRTEEPIVSTRQVTNRAFATRTLAPINENGYIEQEPIVRNECYSRNYELPTIASKMKQVTKCYLQSFNFRSIPFCAAKSTSPSHNIGINIQQVMSIIKTRQPISGISPTLAHNISLAAGRLQSRPLSTLVSTLSSKIGYGRSQCPLIKNALNYNQLEEMAKEIPEEPYEEQPGYAGDQSQNDAVETEVFVNGPSGDREEVSETTVWTMDPAQRQRCTCATERGVPFQQILNKFQMPAESVFQRNNQGSRYNLLASRKQQQRIPMWNTIRKQRARSWIKNGIHMNSLNQTPSNNNNSNPDE</sequence>
<feature type="compositionally biased region" description="Low complexity" evidence="1">
    <location>
        <begin position="294"/>
        <end position="307"/>
    </location>
</feature>
<evidence type="ECO:0000313" key="2">
    <source>
        <dbReference type="EMBL" id="KAF2888707.1"/>
    </source>
</evidence>
<evidence type="ECO:0000313" key="3">
    <source>
        <dbReference type="Proteomes" id="UP000801492"/>
    </source>
</evidence>
<dbReference type="Proteomes" id="UP000801492">
    <property type="component" value="Unassembled WGS sequence"/>
</dbReference>
<feature type="compositionally biased region" description="Polar residues" evidence="1">
    <location>
        <begin position="23"/>
        <end position="42"/>
    </location>
</feature>
<dbReference type="EMBL" id="VTPC01074627">
    <property type="protein sequence ID" value="KAF2888707.1"/>
    <property type="molecule type" value="Genomic_DNA"/>
</dbReference>
<feature type="region of interest" description="Disordered" evidence="1">
    <location>
        <begin position="287"/>
        <end position="316"/>
    </location>
</feature>
<name>A0A8K0CP01_IGNLU</name>
<gene>
    <name evidence="2" type="ORF">ILUMI_17466</name>
</gene>
<keyword evidence="3" id="KW-1185">Reference proteome</keyword>
<feature type="compositionally biased region" description="Low complexity" evidence="1">
    <location>
        <begin position="142"/>
        <end position="152"/>
    </location>
</feature>
<comment type="caution">
    <text evidence="2">The sequence shown here is derived from an EMBL/GenBank/DDBJ whole genome shotgun (WGS) entry which is preliminary data.</text>
</comment>
<feature type="region of interest" description="Disordered" evidence="1">
    <location>
        <begin position="138"/>
        <end position="163"/>
    </location>
</feature>